<dbReference type="InterPro" id="IPR033248">
    <property type="entry name" value="Transketolase_C"/>
</dbReference>
<dbReference type="SMART" id="SM00861">
    <property type="entry name" value="Transket_pyr"/>
    <property type="match status" value="1"/>
</dbReference>
<dbReference type="InterPro" id="IPR005475">
    <property type="entry name" value="Transketolase-like_Pyr-bd"/>
</dbReference>
<evidence type="ECO:0000313" key="6">
    <source>
        <dbReference type="Proteomes" id="UP000622405"/>
    </source>
</evidence>
<evidence type="ECO:0000259" key="4">
    <source>
        <dbReference type="SMART" id="SM00861"/>
    </source>
</evidence>
<dbReference type="Pfam" id="PF02779">
    <property type="entry name" value="Transket_pyr"/>
    <property type="match status" value="1"/>
</dbReference>
<evidence type="ECO:0000313" key="5">
    <source>
        <dbReference type="EMBL" id="MBC3900606.1"/>
    </source>
</evidence>
<comment type="caution">
    <text evidence="5">The sequence shown here is derived from an EMBL/GenBank/DDBJ whole genome shotgun (WGS) entry which is preliminary data.</text>
</comment>
<dbReference type="EMBL" id="WJBE01000013">
    <property type="protein sequence ID" value="MBC3900606.1"/>
    <property type="molecule type" value="Genomic_DNA"/>
</dbReference>
<dbReference type="Gene3D" id="3.40.50.970">
    <property type="match status" value="1"/>
</dbReference>
<dbReference type="Pfam" id="PF02780">
    <property type="entry name" value="Transketolase_C"/>
    <property type="match status" value="1"/>
</dbReference>
<sequence>MMKTSDMTKMTYRDAIRLGITEEMRLDRDVIFLGEDIGVYGGAFGVSKGLLEEFGEERILDTPISEGAIVGTAVGAATTGLRPVCEIMFMDFITLGLDALVNQGAKMRYMFGGQSQVPMVLRLPAGSGTGAAAQHSQSLEAWLCHVPGLKVVTPSTPAQAKGLIKAAIRDNNPVCFIEHKMLYDTVGLVPLDDEYTLEIGKTIVERPGKDVTIVAYGTTLAKAIEAAEFLDEEGIRVEILNPLTLYPMDMKPIIESVIKTGCLIVAHEAVKTGGVGGEIVARVVESEAFDYLTAPIIRLGGLDVPIPFNQELEAAAVPQRNDFVHGVYRLLNRE</sequence>
<accession>A0ABR6YZW1</accession>
<evidence type="ECO:0000256" key="1">
    <source>
        <dbReference type="ARBA" id="ARBA00001964"/>
    </source>
</evidence>
<keyword evidence="3" id="KW-0786">Thiamine pyrophosphate</keyword>
<proteinExistence type="predicted"/>
<evidence type="ECO:0000256" key="2">
    <source>
        <dbReference type="ARBA" id="ARBA00023002"/>
    </source>
</evidence>
<comment type="cofactor">
    <cofactor evidence="1">
        <name>thiamine diphosphate</name>
        <dbReference type="ChEBI" id="CHEBI:58937"/>
    </cofactor>
</comment>
<dbReference type="CDD" id="cd07036">
    <property type="entry name" value="TPP_PYR_E1-PDHc-beta_like"/>
    <property type="match status" value="1"/>
</dbReference>
<dbReference type="Proteomes" id="UP000622405">
    <property type="component" value="Unassembled WGS sequence"/>
</dbReference>
<evidence type="ECO:0000256" key="3">
    <source>
        <dbReference type="ARBA" id="ARBA00023052"/>
    </source>
</evidence>
<gene>
    <name evidence="5" type="ORF">GH811_13375</name>
</gene>
<name>A0ABR6YZW1_9FIRM</name>
<reference evidence="5 6" key="1">
    <citation type="journal article" date="2020" name="mSystems">
        <title>Defining Genomic and Predicted Metabolic Features of the Acetobacterium Genus.</title>
        <authorList>
            <person name="Ross D.E."/>
            <person name="Marshall C.W."/>
            <person name="Gulliver D."/>
            <person name="May H.D."/>
            <person name="Norman R.S."/>
        </authorList>
    </citation>
    <scope>NUCLEOTIDE SEQUENCE [LARGE SCALE GENOMIC DNA]</scope>
    <source>
        <strain evidence="5 6">DSM 4132</strain>
    </source>
</reference>
<dbReference type="InterPro" id="IPR009014">
    <property type="entry name" value="Transketo_C/PFOR_II"/>
</dbReference>
<dbReference type="NCBIfam" id="NF006667">
    <property type="entry name" value="PRK09212.1"/>
    <property type="match status" value="1"/>
</dbReference>
<keyword evidence="6" id="KW-1185">Reference proteome</keyword>
<dbReference type="InterPro" id="IPR029061">
    <property type="entry name" value="THDP-binding"/>
</dbReference>
<organism evidence="5 6">
    <name type="scientific">Acetobacterium malicum</name>
    <dbReference type="NCBI Taxonomy" id="52692"/>
    <lineage>
        <taxon>Bacteria</taxon>
        <taxon>Bacillati</taxon>
        <taxon>Bacillota</taxon>
        <taxon>Clostridia</taxon>
        <taxon>Eubacteriales</taxon>
        <taxon>Eubacteriaceae</taxon>
        <taxon>Acetobacterium</taxon>
    </lineage>
</organism>
<dbReference type="SUPFAM" id="SSF52922">
    <property type="entry name" value="TK C-terminal domain-like"/>
    <property type="match status" value="1"/>
</dbReference>
<keyword evidence="2" id="KW-0560">Oxidoreductase</keyword>
<feature type="domain" description="Transketolase-like pyrimidine-binding" evidence="4">
    <location>
        <begin position="10"/>
        <end position="185"/>
    </location>
</feature>
<dbReference type="Gene3D" id="3.40.50.920">
    <property type="match status" value="1"/>
</dbReference>
<dbReference type="PANTHER" id="PTHR43257:SF2">
    <property type="entry name" value="PYRUVATE DEHYDROGENASE E1 COMPONENT SUBUNIT BETA"/>
    <property type="match status" value="1"/>
</dbReference>
<protein>
    <submittedName>
        <fullName evidence="5">Alpha-ketoacid dehydrogenase subunit beta</fullName>
    </submittedName>
</protein>
<dbReference type="PANTHER" id="PTHR43257">
    <property type="entry name" value="PYRUVATE DEHYDROGENASE E1 COMPONENT BETA SUBUNIT"/>
    <property type="match status" value="1"/>
</dbReference>
<dbReference type="SUPFAM" id="SSF52518">
    <property type="entry name" value="Thiamin diphosphate-binding fold (THDP-binding)"/>
    <property type="match status" value="1"/>
</dbReference>